<evidence type="ECO:0000256" key="1">
    <source>
        <dbReference type="ARBA" id="ARBA00000085"/>
    </source>
</evidence>
<protein>
    <recommendedName>
        <fullName evidence="2">histidine kinase</fullName>
        <ecNumber evidence="2">2.7.13.3</ecNumber>
    </recommendedName>
</protein>
<accession>A0A1G2CJJ6</accession>
<dbReference type="EC" id="2.7.13.3" evidence="2"/>
<evidence type="ECO:0000313" key="10">
    <source>
        <dbReference type="EMBL" id="OGZ01392.1"/>
    </source>
</evidence>
<dbReference type="SUPFAM" id="SSF47384">
    <property type="entry name" value="Homodimeric domain of signal transducing histidine kinase"/>
    <property type="match status" value="1"/>
</dbReference>
<keyword evidence="7" id="KW-0472">Membrane</keyword>
<keyword evidence="5" id="KW-0418">Kinase</keyword>
<dbReference type="Gene3D" id="3.30.565.10">
    <property type="entry name" value="Histidine kinase-like ATPase, C-terminal domain"/>
    <property type="match status" value="1"/>
</dbReference>
<dbReference type="PANTHER" id="PTHR43711:SF31">
    <property type="entry name" value="HISTIDINE KINASE"/>
    <property type="match status" value="1"/>
</dbReference>
<dbReference type="InterPro" id="IPR005467">
    <property type="entry name" value="His_kinase_dom"/>
</dbReference>
<dbReference type="SUPFAM" id="SSF55785">
    <property type="entry name" value="PYP-like sensor domain (PAS domain)"/>
    <property type="match status" value="1"/>
</dbReference>
<dbReference type="SMART" id="SM00388">
    <property type="entry name" value="HisKA"/>
    <property type="match status" value="1"/>
</dbReference>
<dbReference type="InterPro" id="IPR036890">
    <property type="entry name" value="HATPase_C_sf"/>
</dbReference>
<dbReference type="PROSITE" id="PS50109">
    <property type="entry name" value="HIS_KIN"/>
    <property type="match status" value="1"/>
</dbReference>
<proteinExistence type="predicted"/>
<dbReference type="CDD" id="cd00082">
    <property type="entry name" value="HisKA"/>
    <property type="match status" value="1"/>
</dbReference>
<gene>
    <name evidence="10" type="ORF">A3A43_01205</name>
</gene>
<name>A0A1G2CJJ6_9BACT</name>
<dbReference type="Pfam" id="PF00989">
    <property type="entry name" value="PAS"/>
    <property type="match status" value="1"/>
</dbReference>
<dbReference type="CDD" id="cd00075">
    <property type="entry name" value="HATPase"/>
    <property type="match status" value="1"/>
</dbReference>
<dbReference type="InterPro" id="IPR013767">
    <property type="entry name" value="PAS_fold"/>
</dbReference>
<keyword evidence="3" id="KW-0597">Phosphoprotein</keyword>
<evidence type="ECO:0000256" key="3">
    <source>
        <dbReference type="ARBA" id="ARBA00022553"/>
    </source>
</evidence>
<feature type="domain" description="PAS" evidence="9">
    <location>
        <begin position="77"/>
        <end position="121"/>
    </location>
</feature>
<evidence type="ECO:0000313" key="11">
    <source>
        <dbReference type="Proteomes" id="UP000178495"/>
    </source>
</evidence>
<evidence type="ECO:0000256" key="5">
    <source>
        <dbReference type="ARBA" id="ARBA00022777"/>
    </source>
</evidence>
<comment type="catalytic activity">
    <reaction evidence="1">
        <text>ATP + protein L-histidine = ADP + protein N-phospho-L-histidine.</text>
        <dbReference type="EC" id="2.7.13.3"/>
    </reaction>
</comment>
<dbReference type="STRING" id="1798652.A3A43_01205"/>
<dbReference type="InterPro" id="IPR000014">
    <property type="entry name" value="PAS"/>
</dbReference>
<dbReference type="InterPro" id="IPR050736">
    <property type="entry name" value="Sensor_HK_Regulatory"/>
</dbReference>
<dbReference type="InterPro" id="IPR003661">
    <property type="entry name" value="HisK_dim/P_dom"/>
</dbReference>
<dbReference type="Proteomes" id="UP000178495">
    <property type="component" value="Unassembled WGS sequence"/>
</dbReference>
<evidence type="ECO:0000256" key="7">
    <source>
        <dbReference type="SAM" id="Phobius"/>
    </source>
</evidence>
<dbReference type="GO" id="GO:0006355">
    <property type="term" value="P:regulation of DNA-templated transcription"/>
    <property type="evidence" value="ECO:0007669"/>
    <property type="project" value="InterPro"/>
</dbReference>
<dbReference type="AlphaFoldDB" id="A0A1G2CJJ6"/>
<evidence type="ECO:0000256" key="6">
    <source>
        <dbReference type="ARBA" id="ARBA00023012"/>
    </source>
</evidence>
<feature type="domain" description="Histidine kinase" evidence="8">
    <location>
        <begin position="213"/>
        <end position="435"/>
    </location>
</feature>
<keyword evidence="7" id="KW-1133">Transmembrane helix</keyword>
<evidence type="ECO:0000256" key="2">
    <source>
        <dbReference type="ARBA" id="ARBA00012438"/>
    </source>
</evidence>
<dbReference type="InterPro" id="IPR004358">
    <property type="entry name" value="Sig_transdc_His_kin-like_C"/>
</dbReference>
<dbReference type="InterPro" id="IPR003594">
    <property type="entry name" value="HATPase_dom"/>
</dbReference>
<reference evidence="10 11" key="1">
    <citation type="journal article" date="2016" name="Nat. Commun.">
        <title>Thousands of microbial genomes shed light on interconnected biogeochemical processes in an aquifer system.</title>
        <authorList>
            <person name="Anantharaman K."/>
            <person name="Brown C.T."/>
            <person name="Hug L.A."/>
            <person name="Sharon I."/>
            <person name="Castelle C.J."/>
            <person name="Probst A.J."/>
            <person name="Thomas B.C."/>
            <person name="Singh A."/>
            <person name="Wilkins M.J."/>
            <person name="Karaoz U."/>
            <person name="Brodie E.L."/>
            <person name="Williams K.H."/>
            <person name="Hubbard S.S."/>
            <person name="Banfield J.F."/>
        </authorList>
    </citation>
    <scope>NUCLEOTIDE SEQUENCE [LARGE SCALE GENOMIC DNA]</scope>
</reference>
<dbReference type="InterPro" id="IPR036097">
    <property type="entry name" value="HisK_dim/P_sf"/>
</dbReference>
<dbReference type="Gene3D" id="1.10.287.130">
    <property type="match status" value="1"/>
</dbReference>
<organism evidence="10 11">
    <name type="scientific">Candidatus Liptonbacteria bacterium RIFCSPLOWO2_01_FULL_56_20</name>
    <dbReference type="NCBI Taxonomy" id="1798652"/>
    <lineage>
        <taxon>Bacteria</taxon>
        <taxon>Candidatus Liptoniibacteriota</taxon>
    </lineage>
</organism>
<comment type="caution">
    <text evidence="10">The sequence shown here is derived from an EMBL/GenBank/DDBJ whole genome shotgun (WGS) entry which is preliminary data.</text>
</comment>
<keyword evidence="6" id="KW-0902">Two-component regulatory system</keyword>
<dbReference type="SMART" id="SM00091">
    <property type="entry name" value="PAS"/>
    <property type="match status" value="1"/>
</dbReference>
<keyword evidence="4" id="KW-0808">Transferase</keyword>
<evidence type="ECO:0000259" key="9">
    <source>
        <dbReference type="PROSITE" id="PS50112"/>
    </source>
</evidence>
<dbReference type="GO" id="GO:0000155">
    <property type="term" value="F:phosphorelay sensor kinase activity"/>
    <property type="evidence" value="ECO:0007669"/>
    <property type="project" value="InterPro"/>
</dbReference>
<dbReference type="SUPFAM" id="SSF55874">
    <property type="entry name" value="ATPase domain of HSP90 chaperone/DNA topoisomerase II/histidine kinase"/>
    <property type="match status" value="1"/>
</dbReference>
<dbReference type="PRINTS" id="PR00344">
    <property type="entry name" value="BCTRLSENSOR"/>
</dbReference>
<evidence type="ECO:0000256" key="4">
    <source>
        <dbReference type="ARBA" id="ARBA00022679"/>
    </source>
</evidence>
<dbReference type="Pfam" id="PF00512">
    <property type="entry name" value="HisKA"/>
    <property type="match status" value="1"/>
</dbReference>
<dbReference type="EMBL" id="MHLC01000012">
    <property type="protein sequence ID" value="OGZ01392.1"/>
    <property type="molecule type" value="Genomic_DNA"/>
</dbReference>
<evidence type="ECO:0000259" key="8">
    <source>
        <dbReference type="PROSITE" id="PS50109"/>
    </source>
</evidence>
<dbReference type="PROSITE" id="PS50112">
    <property type="entry name" value="PAS"/>
    <property type="match status" value="1"/>
</dbReference>
<dbReference type="FunFam" id="3.30.565.10:FF:000006">
    <property type="entry name" value="Sensor histidine kinase WalK"/>
    <property type="match status" value="1"/>
</dbReference>
<dbReference type="InterPro" id="IPR035965">
    <property type="entry name" value="PAS-like_dom_sf"/>
</dbReference>
<dbReference type="CDD" id="cd00130">
    <property type="entry name" value="PAS"/>
    <property type="match status" value="1"/>
</dbReference>
<dbReference type="Gene3D" id="3.30.450.20">
    <property type="entry name" value="PAS domain"/>
    <property type="match status" value="1"/>
</dbReference>
<keyword evidence="7" id="KW-0812">Transmembrane</keyword>
<dbReference type="Pfam" id="PF02518">
    <property type="entry name" value="HATPase_c"/>
    <property type="match status" value="1"/>
</dbReference>
<feature type="transmembrane region" description="Helical" evidence="7">
    <location>
        <begin position="21"/>
        <end position="40"/>
    </location>
</feature>
<dbReference type="PANTHER" id="PTHR43711">
    <property type="entry name" value="TWO-COMPONENT HISTIDINE KINASE"/>
    <property type="match status" value="1"/>
</dbReference>
<dbReference type="SMART" id="SM00387">
    <property type="entry name" value="HATPase_c"/>
    <property type="match status" value="1"/>
</dbReference>
<sequence>MASVKDPQTAPPIPFSAEMRIFWLLLVLLLGVFGVMLSASLPITPLLFAAALLALAGVSAFRVSYEAARSKRDSAFQGNELGSIIRGLEDAFVAYDGNFRVLFFNPSAEKLFGVEAKAVVGHEIKPQDAEKPEWRLLTQVIFPSLAPAMAARSPAGQYPQVVDISFEDPALELQVTTSPISDEKGALLGFMKIIRNRTLELSLIRAQSEFIAVASHQLRTPVNEINWAIESLRSEKKAPADENSKALIESVANSSRHLLALIENLLNISKISEGRFGFQFTKVNLVEFLENALQTVMPDITRAGLKLYFDRPKGPVPPVAIDAQKIGMVLSNLLDNAIHYNVPGGQITVGVQKSERGPFLQVSVKDTGIGVPEDQMNKLFTKFFRGSTAMKFKIEGTGLGLYIAKNIVRAHGGQMWAESELERGSTFYFTLPTDPTLVPIKEVPIEY</sequence>